<gene>
    <name evidence="1" type="ORF">HHL25_19110</name>
</gene>
<dbReference type="AlphaFoldDB" id="A0A7Y0AZJ5"/>
<name>A0A7Y0AZJ5_9HYPH</name>
<dbReference type="RefSeq" id="WP_169594671.1">
    <property type="nucleotide sequence ID" value="NZ_JABBGK010000005.1"/>
</dbReference>
<dbReference type="Proteomes" id="UP000541470">
    <property type="component" value="Unassembled WGS sequence"/>
</dbReference>
<protein>
    <recommendedName>
        <fullName evidence="3">Abi-like protein</fullName>
    </recommendedName>
</protein>
<comment type="caution">
    <text evidence="1">The sequence shown here is derived from an EMBL/GenBank/DDBJ whole genome shotgun (WGS) entry which is preliminary data.</text>
</comment>
<evidence type="ECO:0008006" key="3">
    <source>
        <dbReference type="Google" id="ProtNLM"/>
    </source>
</evidence>
<reference evidence="1 2" key="1">
    <citation type="submission" date="2020-04" db="EMBL/GenBank/DDBJ databases">
        <title>Rhizobium sp. S-51 isolated from soil.</title>
        <authorList>
            <person name="Dahal R.H."/>
        </authorList>
    </citation>
    <scope>NUCLEOTIDE SEQUENCE [LARGE SCALE GENOMIC DNA]</scope>
    <source>
        <strain evidence="1 2">S-51</strain>
    </source>
</reference>
<sequence>MVFAYTPTNIANLESSHSPERLAPYYALAGGDKALGIKLYAWNSALSQALYTPLQGLEVTLRNGISAQLRAAYGPTWFELNPGPPLQYPLPDMLLKVRTDLGRHGNVPDHGRVVAELNWGFWTGVLAKRYEQLWRTHFRQVFHADGPLTRAQIFQPLDDLRRLRNRIAHHEPILNRNIAADYASILDLIRYISPTTASWVDDQSSVMAVLASKP</sequence>
<evidence type="ECO:0000313" key="2">
    <source>
        <dbReference type="Proteomes" id="UP000541470"/>
    </source>
</evidence>
<organism evidence="1 2">
    <name type="scientific">Rhizobium terricola</name>
    <dbReference type="NCBI Taxonomy" id="2728849"/>
    <lineage>
        <taxon>Bacteria</taxon>
        <taxon>Pseudomonadati</taxon>
        <taxon>Pseudomonadota</taxon>
        <taxon>Alphaproteobacteria</taxon>
        <taxon>Hyphomicrobiales</taxon>
        <taxon>Rhizobiaceae</taxon>
        <taxon>Rhizobium/Agrobacterium group</taxon>
        <taxon>Rhizobium</taxon>
    </lineage>
</organism>
<keyword evidence="2" id="KW-1185">Reference proteome</keyword>
<accession>A0A7Y0AZJ5</accession>
<dbReference type="EMBL" id="JABBGK010000005">
    <property type="protein sequence ID" value="NML76247.1"/>
    <property type="molecule type" value="Genomic_DNA"/>
</dbReference>
<proteinExistence type="predicted"/>
<evidence type="ECO:0000313" key="1">
    <source>
        <dbReference type="EMBL" id="NML76247.1"/>
    </source>
</evidence>